<dbReference type="Pfam" id="PF00067">
    <property type="entry name" value="p450"/>
    <property type="match status" value="1"/>
</dbReference>
<keyword evidence="4" id="KW-0560">Oxidoreductase</keyword>
<dbReference type="InterPro" id="IPR036396">
    <property type="entry name" value="Cyt_P450_sf"/>
</dbReference>
<dbReference type="InterPro" id="IPR017972">
    <property type="entry name" value="Cyt_P450_CS"/>
</dbReference>
<keyword evidence="3 4" id="KW-0479">Metal-binding</keyword>
<gene>
    <name evidence="6" type="ORF">GCM10011611_22110</name>
</gene>
<evidence type="ECO:0000256" key="2">
    <source>
        <dbReference type="ARBA" id="ARBA00010617"/>
    </source>
</evidence>
<comment type="cofactor">
    <cofactor evidence="1 3">
        <name>heme</name>
        <dbReference type="ChEBI" id="CHEBI:30413"/>
    </cofactor>
</comment>
<dbReference type="GO" id="GO:0004497">
    <property type="term" value="F:monooxygenase activity"/>
    <property type="evidence" value="ECO:0007669"/>
    <property type="project" value="UniProtKB-KW"/>
</dbReference>
<keyword evidence="5" id="KW-0472">Membrane</keyword>
<proteinExistence type="inferred from homology"/>
<dbReference type="PANTHER" id="PTHR24305">
    <property type="entry name" value="CYTOCHROME P450"/>
    <property type="match status" value="1"/>
</dbReference>
<evidence type="ECO:0000256" key="5">
    <source>
        <dbReference type="SAM" id="Phobius"/>
    </source>
</evidence>
<dbReference type="CDD" id="cd00302">
    <property type="entry name" value="cytochrome_P450"/>
    <property type="match status" value="1"/>
</dbReference>
<dbReference type="InterPro" id="IPR002401">
    <property type="entry name" value="Cyt_P450_E_grp-I"/>
</dbReference>
<evidence type="ECO:0000313" key="7">
    <source>
        <dbReference type="Proteomes" id="UP000646365"/>
    </source>
</evidence>
<feature type="binding site" description="axial binding residue" evidence="3">
    <location>
        <position position="324"/>
    </location>
    <ligand>
        <name>heme</name>
        <dbReference type="ChEBI" id="CHEBI:30413"/>
    </ligand>
    <ligandPart>
        <name>Fe</name>
        <dbReference type="ChEBI" id="CHEBI:18248"/>
    </ligandPart>
</feature>
<dbReference type="SUPFAM" id="SSF48264">
    <property type="entry name" value="Cytochrome P450"/>
    <property type="match status" value="1"/>
</dbReference>
<accession>A0A8J2YTY3</accession>
<comment type="caution">
    <text evidence="6">The sequence shown here is derived from an EMBL/GenBank/DDBJ whole genome shotgun (WGS) entry which is preliminary data.</text>
</comment>
<dbReference type="GO" id="GO:0005506">
    <property type="term" value="F:iron ion binding"/>
    <property type="evidence" value="ECO:0007669"/>
    <property type="project" value="InterPro"/>
</dbReference>
<keyword evidence="5" id="KW-0812">Transmembrane</keyword>
<keyword evidence="4" id="KW-0503">Monooxygenase</keyword>
<dbReference type="InterPro" id="IPR050121">
    <property type="entry name" value="Cytochrome_P450_monoxygenase"/>
</dbReference>
<dbReference type="PANTHER" id="PTHR24305:SF166">
    <property type="entry name" value="CYTOCHROME P450 12A4, MITOCHONDRIAL-RELATED"/>
    <property type="match status" value="1"/>
</dbReference>
<dbReference type="RefSeq" id="WP_189045598.1">
    <property type="nucleotide sequence ID" value="NZ_BMJQ01000005.1"/>
</dbReference>
<evidence type="ECO:0000256" key="4">
    <source>
        <dbReference type="RuleBase" id="RU000461"/>
    </source>
</evidence>
<name>A0A8J2YTY3_9PROT</name>
<dbReference type="GO" id="GO:0016705">
    <property type="term" value="F:oxidoreductase activity, acting on paired donors, with incorporation or reduction of molecular oxygen"/>
    <property type="evidence" value="ECO:0007669"/>
    <property type="project" value="InterPro"/>
</dbReference>
<evidence type="ECO:0000256" key="1">
    <source>
        <dbReference type="ARBA" id="ARBA00001971"/>
    </source>
</evidence>
<dbReference type="PROSITE" id="PS00086">
    <property type="entry name" value="CYTOCHROME_P450"/>
    <property type="match status" value="1"/>
</dbReference>
<dbReference type="AlphaFoldDB" id="A0A8J2YTY3"/>
<sequence>MSGVVDAASFGLDPLAYLDTLFPTANNVAWLPRRQLCIADAGLGRDILGNKQGLYRESADFFDTKAGTFGPRAAQIQVGSKARSLLKAHLKSIPSTRELLESVAAPRSLWPDAGNELVYRLMAGMIAGPARSERFRGIVRAIVDRAVLAGAKGRHSKLGRAWFRYRLLRAFERERTEARDRAADEAQDIFDVVVTSAPAATPTAQLLEVFVSFVFAIVGSVGFALGWSVYLLGRHGEQGTPPAWIVSEALRLFPIAWMLAKRPAHAHRLAGVAVTPEDWVVVSPYAIHRNPQYWTDPNRFLPERWAANQDWFAWLPFGAGPHGCVATALTLQIVDAFLAPLMADFRFAVHATGDRPFIGAALAPPPFALELSPR</sequence>
<dbReference type="GO" id="GO:0020037">
    <property type="term" value="F:heme binding"/>
    <property type="evidence" value="ECO:0007669"/>
    <property type="project" value="InterPro"/>
</dbReference>
<organism evidence="6 7">
    <name type="scientific">Aliidongia dinghuensis</name>
    <dbReference type="NCBI Taxonomy" id="1867774"/>
    <lineage>
        <taxon>Bacteria</taxon>
        <taxon>Pseudomonadati</taxon>
        <taxon>Pseudomonadota</taxon>
        <taxon>Alphaproteobacteria</taxon>
        <taxon>Rhodospirillales</taxon>
        <taxon>Dongiaceae</taxon>
        <taxon>Aliidongia</taxon>
    </lineage>
</organism>
<reference evidence="6" key="1">
    <citation type="journal article" date="2014" name="Int. J. Syst. Evol. Microbiol.">
        <title>Complete genome sequence of Corynebacterium casei LMG S-19264T (=DSM 44701T), isolated from a smear-ripened cheese.</title>
        <authorList>
            <consortium name="US DOE Joint Genome Institute (JGI-PGF)"/>
            <person name="Walter F."/>
            <person name="Albersmeier A."/>
            <person name="Kalinowski J."/>
            <person name="Ruckert C."/>
        </authorList>
    </citation>
    <scope>NUCLEOTIDE SEQUENCE</scope>
    <source>
        <strain evidence="6">CGMCC 1.15725</strain>
    </source>
</reference>
<keyword evidence="3 4" id="KW-0349">Heme</keyword>
<protein>
    <submittedName>
        <fullName evidence="6">Cytochrome P450</fullName>
    </submittedName>
</protein>
<keyword evidence="5" id="KW-1133">Transmembrane helix</keyword>
<dbReference type="Proteomes" id="UP000646365">
    <property type="component" value="Unassembled WGS sequence"/>
</dbReference>
<evidence type="ECO:0000256" key="3">
    <source>
        <dbReference type="PIRSR" id="PIRSR602401-1"/>
    </source>
</evidence>
<dbReference type="Gene3D" id="1.10.630.10">
    <property type="entry name" value="Cytochrome P450"/>
    <property type="match status" value="1"/>
</dbReference>
<feature type="transmembrane region" description="Helical" evidence="5">
    <location>
        <begin position="209"/>
        <end position="230"/>
    </location>
</feature>
<keyword evidence="7" id="KW-1185">Reference proteome</keyword>
<dbReference type="EMBL" id="BMJQ01000005">
    <property type="protein sequence ID" value="GGF15915.1"/>
    <property type="molecule type" value="Genomic_DNA"/>
</dbReference>
<reference evidence="6" key="2">
    <citation type="submission" date="2020-09" db="EMBL/GenBank/DDBJ databases">
        <authorList>
            <person name="Sun Q."/>
            <person name="Zhou Y."/>
        </authorList>
    </citation>
    <scope>NUCLEOTIDE SEQUENCE</scope>
    <source>
        <strain evidence="6">CGMCC 1.15725</strain>
    </source>
</reference>
<dbReference type="InterPro" id="IPR001128">
    <property type="entry name" value="Cyt_P450"/>
</dbReference>
<dbReference type="PRINTS" id="PR00463">
    <property type="entry name" value="EP450I"/>
</dbReference>
<keyword evidence="3 4" id="KW-0408">Iron</keyword>
<comment type="similarity">
    <text evidence="2 4">Belongs to the cytochrome P450 family.</text>
</comment>
<evidence type="ECO:0000313" key="6">
    <source>
        <dbReference type="EMBL" id="GGF15915.1"/>
    </source>
</evidence>